<feature type="region of interest" description="Disordered" evidence="1">
    <location>
        <begin position="1"/>
        <end position="22"/>
    </location>
</feature>
<name>F0X0U6_9STRA</name>
<sequence>MSPTKISSAKTREESDRADESKMDRMMMLLEMLGNRVDKIETERSAGSPTAEPPVQVESVFTGHINQGQGLTMPSLAARPVQHQGSGIRRSFFHAMQNDVLDGLNHIKFPAARDVKLAIQSFDGRETYSDLEHRLPSGVIVSCDNYRMHSKRLAGFGQVTQWMTQCSSVEEVMDRINEVFRPNITKTQETRFAYKGVFDTEVSPAKGVWQLRNWTLQVEDDKSSNATTKEGVLKGPKIRL</sequence>
<dbReference type="HOGENOM" id="CLU_1158148_0_0_1"/>
<evidence type="ECO:0000313" key="2">
    <source>
        <dbReference type="EMBL" id="CCA27391.1"/>
    </source>
</evidence>
<accession>F0X0U6</accession>
<feature type="compositionally biased region" description="Basic and acidic residues" evidence="1">
    <location>
        <begin position="10"/>
        <end position="22"/>
    </location>
</feature>
<proteinExistence type="predicted"/>
<reference evidence="2" key="1">
    <citation type="journal article" date="2011" name="PLoS Biol.">
        <title>Gene gain and loss during evolution of obligate parasitism in the white rust pathogen of Arabidopsis thaliana.</title>
        <authorList>
            <person name="Kemen E."/>
            <person name="Gardiner A."/>
            <person name="Schultz-Larsen T."/>
            <person name="Kemen A.C."/>
            <person name="Balmuth A.L."/>
            <person name="Robert-Seilaniantz A."/>
            <person name="Bailey K."/>
            <person name="Holub E."/>
            <person name="Studholme D.J."/>
            <person name="Maclean D."/>
            <person name="Jones J.D."/>
        </authorList>
    </citation>
    <scope>NUCLEOTIDE SEQUENCE</scope>
</reference>
<evidence type="ECO:0000256" key="1">
    <source>
        <dbReference type="SAM" id="MobiDB-lite"/>
    </source>
</evidence>
<dbReference type="EMBL" id="FR824555">
    <property type="protein sequence ID" value="CCA27391.1"/>
    <property type="molecule type" value="Genomic_DNA"/>
</dbReference>
<gene>
    <name evidence="2" type="primary">AlNc14C521G12036</name>
    <name evidence="2" type="ORF">ALNC14_135350</name>
</gene>
<protein>
    <submittedName>
        <fullName evidence="2">AlNc14C521G12036 protein</fullName>
    </submittedName>
</protein>
<dbReference type="AlphaFoldDB" id="F0X0U6"/>
<organism evidence="2">
    <name type="scientific">Albugo laibachii Nc14</name>
    <dbReference type="NCBI Taxonomy" id="890382"/>
    <lineage>
        <taxon>Eukaryota</taxon>
        <taxon>Sar</taxon>
        <taxon>Stramenopiles</taxon>
        <taxon>Oomycota</taxon>
        <taxon>Peronosporomycetes</taxon>
        <taxon>Albuginales</taxon>
        <taxon>Albuginaceae</taxon>
        <taxon>Albugo</taxon>
    </lineage>
</organism>
<reference evidence="2" key="2">
    <citation type="submission" date="2011-02" db="EMBL/GenBank/DDBJ databases">
        <authorList>
            <person name="MacLean D."/>
        </authorList>
    </citation>
    <scope>NUCLEOTIDE SEQUENCE</scope>
</reference>